<evidence type="ECO:0000256" key="3">
    <source>
        <dbReference type="SAM" id="Phobius"/>
    </source>
</evidence>
<keyword evidence="3" id="KW-0472">Membrane</keyword>
<evidence type="ECO:0000256" key="2">
    <source>
        <dbReference type="ARBA" id="ARBA00035112"/>
    </source>
</evidence>
<dbReference type="eggNOG" id="ENOG502STJM">
    <property type="taxonomic scope" value="Eukaryota"/>
</dbReference>
<name>B8MGU6_TALSN</name>
<organism evidence="4 5">
    <name type="scientific">Talaromyces stipitatus (strain ATCC 10500 / CBS 375.48 / QM 6759 / NRRL 1006)</name>
    <name type="common">Penicillium stipitatum</name>
    <dbReference type="NCBI Taxonomy" id="441959"/>
    <lineage>
        <taxon>Eukaryota</taxon>
        <taxon>Fungi</taxon>
        <taxon>Dikarya</taxon>
        <taxon>Ascomycota</taxon>
        <taxon>Pezizomycotina</taxon>
        <taxon>Eurotiomycetes</taxon>
        <taxon>Eurotiomycetidae</taxon>
        <taxon>Eurotiales</taxon>
        <taxon>Trichocomaceae</taxon>
        <taxon>Talaromyces</taxon>
        <taxon>Talaromyces sect. Talaromyces</taxon>
    </lineage>
</organism>
<dbReference type="Proteomes" id="UP000001745">
    <property type="component" value="Unassembled WGS sequence"/>
</dbReference>
<dbReference type="PANTHER" id="PTHR33365:SF4">
    <property type="entry name" value="CYCLOCHLOROTINE BIOSYNTHESIS PROTEIN O"/>
    <property type="match status" value="1"/>
</dbReference>
<gene>
    <name evidence="4" type="ORF">TSTA_014230</name>
</gene>
<feature type="transmembrane region" description="Helical" evidence="3">
    <location>
        <begin position="33"/>
        <end position="57"/>
    </location>
</feature>
<evidence type="ECO:0008006" key="6">
    <source>
        <dbReference type="Google" id="ProtNLM"/>
    </source>
</evidence>
<dbReference type="RefSeq" id="XP_002483562.1">
    <property type="nucleotide sequence ID" value="XM_002483517.1"/>
</dbReference>
<proteinExistence type="inferred from homology"/>
<dbReference type="InterPro" id="IPR021765">
    <property type="entry name" value="UstYa-like"/>
</dbReference>
<comment type="pathway">
    <text evidence="1">Mycotoxin biosynthesis.</text>
</comment>
<dbReference type="InParanoid" id="B8MGU6"/>
<evidence type="ECO:0000256" key="1">
    <source>
        <dbReference type="ARBA" id="ARBA00004685"/>
    </source>
</evidence>
<dbReference type="Pfam" id="PF11807">
    <property type="entry name" value="UstYa"/>
    <property type="match status" value="1"/>
</dbReference>
<keyword evidence="3" id="KW-0812">Transmembrane</keyword>
<dbReference type="VEuPathDB" id="FungiDB:TSTA_014230"/>
<dbReference type="PhylomeDB" id="B8MGU6"/>
<keyword evidence="5" id="KW-1185">Reference proteome</keyword>
<dbReference type="STRING" id="441959.B8MGU6"/>
<dbReference type="GO" id="GO:0043386">
    <property type="term" value="P:mycotoxin biosynthetic process"/>
    <property type="evidence" value="ECO:0007669"/>
    <property type="project" value="InterPro"/>
</dbReference>
<reference evidence="5" key="1">
    <citation type="journal article" date="2015" name="Genome Announc.">
        <title>Genome sequence of the AIDS-associated pathogen Penicillium marneffei (ATCC18224) and its near taxonomic relative Talaromyces stipitatus (ATCC10500).</title>
        <authorList>
            <person name="Nierman W.C."/>
            <person name="Fedorova-Abrams N.D."/>
            <person name="Andrianopoulos A."/>
        </authorList>
    </citation>
    <scope>NUCLEOTIDE SEQUENCE [LARGE SCALE GENOMIC DNA]</scope>
    <source>
        <strain evidence="5">ATCC 10500 / CBS 375.48 / QM 6759 / NRRL 1006</strain>
    </source>
</reference>
<dbReference type="EMBL" id="EQ962656">
    <property type="protein sequence ID" value="EED16328.1"/>
    <property type="molecule type" value="Genomic_DNA"/>
</dbReference>
<sequence length="235" mass="26947">MVNTKDYSRLSSSEDDSLNVPRREWRLSALQKAFFSSIILIGMICMVTLGFILGSWYGHMSSYTSIEPGGDLHYYMRFNGSYPQRSSLQSDALWDSLFPEKKGFVKHPKLAPNVAGIAVFHELHCLNILRMAFFASVDGLLEEMGAESEEMNHRTSHHHIRHCFEYLRQSLICLADSNLESMNYTTRGVSGWQTERTCRDFERLKSWADDWGISKEDALHNWDSQGHFDGDSSSM</sequence>
<dbReference type="OrthoDB" id="3687641at2759"/>
<dbReference type="HOGENOM" id="CLU_042941_4_3_1"/>
<dbReference type="AlphaFoldDB" id="B8MGU6"/>
<accession>B8MGU6</accession>
<evidence type="ECO:0000313" key="5">
    <source>
        <dbReference type="Proteomes" id="UP000001745"/>
    </source>
</evidence>
<dbReference type="GeneID" id="8107806"/>
<protein>
    <recommendedName>
        <fullName evidence="6">Tat pathway signal sequence</fullName>
    </recommendedName>
</protein>
<dbReference type="PANTHER" id="PTHR33365">
    <property type="entry name" value="YALI0B05434P"/>
    <property type="match status" value="1"/>
</dbReference>
<dbReference type="OMA" id="TERTCRN"/>
<evidence type="ECO:0000313" key="4">
    <source>
        <dbReference type="EMBL" id="EED16328.1"/>
    </source>
</evidence>
<comment type="similarity">
    <text evidence="2">Belongs to the ustYa family.</text>
</comment>
<keyword evidence="3" id="KW-1133">Transmembrane helix</keyword>